<organism evidence="1 2">
    <name type="scientific">Macrolepiota fuliginosa MF-IS2</name>
    <dbReference type="NCBI Taxonomy" id="1400762"/>
    <lineage>
        <taxon>Eukaryota</taxon>
        <taxon>Fungi</taxon>
        <taxon>Dikarya</taxon>
        <taxon>Basidiomycota</taxon>
        <taxon>Agaricomycotina</taxon>
        <taxon>Agaricomycetes</taxon>
        <taxon>Agaricomycetidae</taxon>
        <taxon>Agaricales</taxon>
        <taxon>Agaricineae</taxon>
        <taxon>Agaricaceae</taxon>
        <taxon>Macrolepiota</taxon>
    </lineage>
</organism>
<dbReference type="Proteomes" id="UP000807342">
    <property type="component" value="Unassembled WGS sequence"/>
</dbReference>
<keyword evidence="2" id="KW-1185">Reference proteome</keyword>
<comment type="caution">
    <text evidence="1">The sequence shown here is derived from an EMBL/GenBank/DDBJ whole genome shotgun (WGS) entry which is preliminary data.</text>
</comment>
<evidence type="ECO:0000313" key="1">
    <source>
        <dbReference type="EMBL" id="KAF9445732.1"/>
    </source>
</evidence>
<name>A0A9P6BZR9_9AGAR</name>
<reference evidence="1" key="1">
    <citation type="submission" date="2020-11" db="EMBL/GenBank/DDBJ databases">
        <authorList>
            <consortium name="DOE Joint Genome Institute"/>
            <person name="Ahrendt S."/>
            <person name="Riley R."/>
            <person name="Andreopoulos W."/>
            <person name="Labutti K."/>
            <person name="Pangilinan J."/>
            <person name="Ruiz-Duenas F.J."/>
            <person name="Barrasa J.M."/>
            <person name="Sanchez-Garcia M."/>
            <person name="Camarero S."/>
            <person name="Miyauchi S."/>
            <person name="Serrano A."/>
            <person name="Linde D."/>
            <person name="Babiker R."/>
            <person name="Drula E."/>
            <person name="Ayuso-Fernandez I."/>
            <person name="Pacheco R."/>
            <person name="Padilla G."/>
            <person name="Ferreira P."/>
            <person name="Barriuso J."/>
            <person name="Kellner H."/>
            <person name="Castanera R."/>
            <person name="Alfaro M."/>
            <person name="Ramirez L."/>
            <person name="Pisabarro A.G."/>
            <person name="Kuo A."/>
            <person name="Tritt A."/>
            <person name="Lipzen A."/>
            <person name="He G."/>
            <person name="Yan M."/>
            <person name="Ng V."/>
            <person name="Cullen D."/>
            <person name="Martin F."/>
            <person name="Rosso M.-N."/>
            <person name="Henrissat B."/>
            <person name="Hibbett D."/>
            <person name="Martinez A.T."/>
            <person name="Grigoriev I.V."/>
        </authorList>
    </citation>
    <scope>NUCLEOTIDE SEQUENCE</scope>
    <source>
        <strain evidence="1">MF-IS2</strain>
    </source>
</reference>
<sequence>MTRTSEIVSRDGSSWLVVVSTAVVFYNRKKNLRSEGPGWVGHDQVPRVPQPNIAHSTYVSPCKRSDDLPLIEWPNGTIGGYYLRRETLSKVEPKFVTSFLHPPQPPPLSHPGPGSVGLPGRNLELPVGNSTFILLGLAKECAHSSPEMVLGSYACFPRELELKKRERERLPRREKRQFMSTSQWHYLEIITPAWQPPITLALFWMTGHLKKTQTTRQSLA</sequence>
<dbReference type="EMBL" id="MU151284">
    <property type="protein sequence ID" value="KAF9445732.1"/>
    <property type="molecule type" value="Genomic_DNA"/>
</dbReference>
<dbReference type="AlphaFoldDB" id="A0A9P6BZR9"/>
<protein>
    <submittedName>
        <fullName evidence="1">Uncharacterized protein</fullName>
    </submittedName>
</protein>
<gene>
    <name evidence="1" type="ORF">P691DRAFT_784850</name>
</gene>
<evidence type="ECO:0000313" key="2">
    <source>
        <dbReference type="Proteomes" id="UP000807342"/>
    </source>
</evidence>
<proteinExistence type="predicted"/>
<accession>A0A9P6BZR9</accession>